<sequence>MKPIMSPRLHPATSPSSSWNPLASHFSLRLCNLGQWHKICSTVSSSSSSSHNLQKSCVLPTPLPLKPPIEQCPVITPTKILVLFLSNPNSILVAFGFNFGHSVLETLQSSLLYQDWLVFFLKYSEISL</sequence>
<comment type="caution">
    <text evidence="1">The sequence shown here is derived from an EMBL/GenBank/DDBJ whole genome shotgun (WGS) entry which is preliminary data.</text>
</comment>
<protein>
    <submittedName>
        <fullName evidence="1">Uncharacterized protein</fullName>
    </submittedName>
</protein>
<reference evidence="1 2" key="1">
    <citation type="journal article" date="2015" name="Nat. Commun.">
        <title>Lucilia cuprina genome unlocks parasitic fly biology to underpin future interventions.</title>
        <authorList>
            <person name="Anstead C.A."/>
            <person name="Korhonen P.K."/>
            <person name="Young N.D."/>
            <person name="Hall R.S."/>
            <person name="Jex A.R."/>
            <person name="Murali S.C."/>
            <person name="Hughes D.S."/>
            <person name="Lee S.F."/>
            <person name="Perry T."/>
            <person name="Stroehlein A.J."/>
            <person name="Ansell B.R."/>
            <person name="Breugelmans B."/>
            <person name="Hofmann A."/>
            <person name="Qu J."/>
            <person name="Dugan S."/>
            <person name="Lee S.L."/>
            <person name="Chao H."/>
            <person name="Dinh H."/>
            <person name="Han Y."/>
            <person name="Doddapaneni H.V."/>
            <person name="Worley K.C."/>
            <person name="Muzny D.M."/>
            <person name="Ioannidis P."/>
            <person name="Waterhouse R.M."/>
            <person name="Zdobnov E.M."/>
            <person name="James P.J."/>
            <person name="Bagnall N.H."/>
            <person name="Kotze A.C."/>
            <person name="Gibbs R.A."/>
            <person name="Richards S."/>
            <person name="Batterham P."/>
            <person name="Gasser R.B."/>
        </authorList>
    </citation>
    <scope>NUCLEOTIDE SEQUENCE [LARGE SCALE GENOMIC DNA]</scope>
    <source>
        <strain evidence="1 2">LS</strain>
        <tissue evidence="1">Full body</tissue>
    </source>
</reference>
<evidence type="ECO:0000313" key="2">
    <source>
        <dbReference type="Proteomes" id="UP000037069"/>
    </source>
</evidence>
<accession>A0A0L0BXF0</accession>
<keyword evidence="2" id="KW-1185">Reference proteome</keyword>
<organism evidence="1 2">
    <name type="scientific">Lucilia cuprina</name>
    <name type="common">Green bottle fly</name>
    <name type="synonym">Australian sheep blowfly</name>
    <dbReference type="NCBI Taxonomy" id="7375"/>
    <lineage>
        <taxon>Eukaryota</taxon>
        <taxon>Metazoa</taxon>
        <taxon>Ecdysozoa</taxon>
        <taxon>Arthropoda</taxon>
        <taxon>Hexapoda</taxon>
        <taxon>Insecta</taxon>
        <taxon>Pterygota</taxon>
        <taxon>Neoptera</taxon>
        <taxon>Endopterygota</taxon>
        <taxon>Diptera</taxon>
        <taxon>Brachycera</taxon>
        <taxon>Muscomorpha</taxon>
        <taxon>Oestroidea</taxon>
        <taxon>Calliphoridae</taxon>
        <taxon>Luciliinae</taxon>
        <taxon>Lucilia</taxon>
    </lineage>
</organism>
<name>A0A0L0BXF0_LUCCU</name>
<dbReference type="EMBL" id="JRES01001180">
    <property type="protein sequence ID" value="KNC24738.1"/>
    <property type="molecule type" value="Genomic_DNA"/>
</dbReference>
<proteinExistence type="predicted"/>
<evidence type="ECO:0000313" key="1">
    <source>
        <dbReference type="EMBL" id="KNC24738.1"/>
    </source>
</evidence>
<gene>
    <name evidence="1" type="ORF">FF38_05424</name>
</gene>
<dbReference type="AlphaFoldDB" id="A0A0L0BXF0"/>
<dbReference type="Proteomes" id="UP000037069">
    <property type="component" value="Unassembled WGS sequence"/>
</dbReference>